<dbReference type="SUPFAM" id="SSF54285">
    <property type="entry name" value="MoaD/ThiS"/>
    <property type="match status" value="1"/>
</dbReference>
<dbReference type="Proteomes" id="UP000199159">
    <property type="component" value="Unassembled WGS sequence"/>
</dbReference>
<dbReference type="InterPro" id="IPR012675">
    <property type="entry name" value="Beta-grasp_dom_sf"/>
</dbReference>
<dbReference type="AlphaFoldDB" id="A0A1H0S838"/>
<accession>A0A1H0S838</accession>
<dbReference type="RefSeq" id="WP_090851246.1">
    <property type="nucleotide sequence ID" value="NZ_FNJU01000002.1"/>
</dbReference>
<dbReference type="OrthoDB" id="9801945at2"/>
<organism evidence="4 5">
    <name type="scientific">Litchfieldia salsa</name>
    <dbReference type="NCBI Taxonomy" id="930152"/>
    <lineage>
        <taxon>Bacteria</taxon>
        <taxon>Bacillati</taxon>
        <taxon>Bacillota</taxon>
        <taxon>Bacilli</taxon>
        <taxon>Bacillales</taxon>
        <taxon>Bacillaceae</taxon>
        <taxon>Litchfieldia</taxon>
    </lineage>
</organism>
<dbReference type="CDD" id="cd00754">
    <property type="entry name" value="Ubl_MoaD"/>
    <property type="match status" value="1"/>
</dbReference>
<dbReference type="Gene3D" id="3.10.20.30">
    <property type="match status" value="1"/>
</dbReference>
<proteinExistence type="inferred from homology"/>
<dbReference type="GO" id="GO:0006777">
    <property type="term" value="P:Mo-molybdopterin cofactor biosynthetic process"/>
    <property type="evidence" value="ECO:0007669"/>
    <property type="project" value="InterPro"/>
</dbReference>
<reference evidence="5" key="1">
    <citation type="submission" date="2016-10" db="EMBL/GenBank/DDBJ databases">
        <authorList>
            <person name="Varghese N."/>
            <person name="Submissions S."/>
        </authorList>
    </citation>
    <scope>NUCLEOTIDE SEQUENCE [LARGE SCALE GENOMIC DNA]</scope>
    <source>
        <strain evidence="5">IBRC-M10078</strain>
    </source>
</reference>
<evidence type="ECO:0000313" key="4">
    <source>
        <dbReference type="EMBL" id="SDP37827.1"/>
    </source>
</evidence>
<comment type="similarity">
    <text evidence="2">Belongs to the MoaD family.</text>
</comment>
<protein>
    <recommendedName>
        <fullName evidence="3">Molybdopterin synthase sulfur carrier subunit</fullName>
    </recommendedName>
</protein>
<dbReference type="UniPathway" id="UPA00344"/>
<dbReference type="GO" id="GO:0000166">
    <property type="term" value="F:nucleotide binding"/>
    <property type="evidence" value="ECO:0007669"/>
    <property type="project" value="UniProtKB-KW"/>
</dbReference>
<keyword evidence="1" id="KW-0547">Nucleotide-binding</keyword>
<evidence type="ECO:0000256" key="3">
    <source>
        <dbReference type="ARBA" id="ARBA00024247"/>
    </source>
</evidence>
<sequence length="77" mass="8773">MITVLLFAHLQEVVGKEKIILDHAPTTVRELKHQLQTRFGFEKLDQMMFAINEEYAVDEDLIKEHDTIAIIPPVSGG</sequence>
<dbReference type="PANTHER" id="PTHR33359:SF1">
    <property type="entry name" value="MOLYBDOPTERIN SYNTHASE SULFUR CARRIER SUBUNIT"/>
    <property type="match status" value="1"/>
</dbReference>
<dbReference type="GO" id="GO:1990133">
    <property type="term" value="C:molybdopterin adenylyltransferase complex"/>
    <property type="evidence" value="ECO:0007669"/>
    <property type="project" value="TreeGrafter"/>
</dbReference>
<evidence type="ECO:0000313" key="5">
    <source>
        <dbReference type="Proteomes" id="UP000199159"/>
    </source>
</evidence>
<name>A0A1H0S838_9BACI</name>
<keyword evidence="5" id="KW-1185">Reference proteome</keyword>
<dbReference type="InterPro" id="IPR044672">
    <property type="entry name" value="MOCS2A"/>
</dbReference>
<dbReference type="STRING" id="930152.SAMN05216565_102587"/>
<dbReference type="EMBL" id="FNJU01000002">
    <property type="protein sequence ID" value="SDP37827.1"/>
    <property type="molecule type" value="Genomic_DNA"/>
</dbReference>
<gene>
    <name evidence="4" type="ORF">SAMN05216565_102587</name>
</gene>
<dbReference type="Pfam" id="PF02597">
    <property type="entry name" value="ThiS"/>
    <property type="match status" value="1"/>
</dbReference>
<dbReference type="PANTHER" id="PTHR33359">
    <property type="entry name" value="MOLYBDOPTERIN SYNTHASE SULFUR CARRIER SUBUNIT"/>
    <property type="match status" value="1"/>
</dbReference>
<dbReference type="InterPro" id="IPR003749">
    <property type="entry name" value="ThiS/MoaD-like"/>
</dbReference>
<dbReference type="InterPro" id="IPR016155">
    <property type="entry name" value="Mopterin_synth/thiamin_S_b"/>
</dbReference>
<evidence type="ECO:0000256" key="1">
    <source>
        <dbReference type="ARBA" id="ARBA00022741"/>
    </source>
</evidence>
<dbReference type="NCBIfam" id="TIGR01682">
    <property type="entry name" value="moaD"/>
    <property type="match status" value="1"/>
</dbReference>
<evidence type="ECO:0000256" key="2">
    <source>
        <dbReference type="ARBA" id="ARBA00024200"/>
    </source>
</evidence>